<dbReference type="SUPFAM" id="SSF48498">
    <property type="entry name" value="Tetracyclin repressor-like, C-terminal domain"/>
    <property type="match status" value="1"/>
</dbReference>
<keyword evidence="3" id="KW-0804">Transcription</keyword>
<comment type="caution">
    <text evidence="6">The sequence shown here is derived from an EMBL/GenBank/DDBJ whole genome shotgun (WGS) entry which is preliminary data.</text>
</comment>
<dbReference type="InterPro" id="IPR009057">
    <property type="entry name" value="Homeodomain-like_sf"/>
</dbReference>
<dbReference type="Gene3D" id="1.10.10.60">
    <property type="entry name" value="Homeodomain-like"/>
    <property type="match status" value="1"/>
</dbReference>
<dbReference type="SUPFAM" id="SSF46689">
    <property type="entry name" value="Homeodomain-like"/>
    <property type="match status" value="1"/>
</dbReference>
<dbReference type="InterPro" id="IPR050109">
    <property type="entry name" value="HTH-type_TetR-like_transc_reg"/>
</dbReference>
<dbReference type="PRINTS" id="PR00455">
    <property type="entry name" value="HTHTETR"/>
</dbReference>
<dbReference type="PANTHER" id="PTHR30055:SF148">
    <property type="entry name" value="TETR-FAMILY TRANSCRIPTIONAL REGULATOR"/>
    <property type="match status" value="1"/>
</dbReference>
<dbReference type="Pfam" id="PF16859">
    <property type="entry name" value="TetR_C_11"/>
    <property type="match status" value="1"/>
</dbReference>
<evidence type="ECO:0000256" key="3">
    <source>
        <dbReference type="ARBA" id="ARBA00023163"/>
    </source>
</evidence>
<dbReference type="Gene3D" id="1.10.357.10">
    <property type="entry name" value="Tetracycline Repressor, domain 2"/>
    <property type="match status" value="1"/>
</dbReference>
<name>A0ABU4T115_9PSEU</name>
<sequence length="201" mass="22266">MESGTAHRGNRHGRSEEARQAVLEAADDLLAERGFAGVTIEGIAARAGVAKQTIYRWWPSKVDVLLEAFTEDMAQHLTPEDHGDLGTDLRAHLARLAEFLTQSDPGAVFRALTGQAQHDPQLATRLRDDHLSAQRDRDRIPLLRAIERGELPGDLDVDVALDHLVGPVHYRVLVTGAPVPRAFTDDLVAAFLHRHQQHDQH</sequence>
<evidence type="ECO:0000313" key="7">
    <source>
        <dbReference type="Proteomes" id="UP001285521"/>
    </source>
</evidence>
<dbReference type="EMBL" id="JAXAVW010000012">
    <property type="protein sequence ID" value="MDX8031852.1"/>
    <property type="molecule type" value="Genomic_DNA"/>
</dbReference>
<evidence type="ECO:0000256" key="1">
    <source>
        <dbReference type="ARBA" id="ARBA00023015"/>
    </source>
</evidence>
<gene>
    <name evidence="6" type="ORF">SK803_16630</name>
</gene>
<dbReference type="InterPro" id="IPR001647">
    <property type="entry name" value="HTH_TetR"/>
</dbReference>
<evidence type="ECO:0000256" key="2">
    <source>
        <dbReference type="ARBA" id="ARBA00023125"/>
    </source>
</evidence>
<evidence type="ECO:0000313" key="6">
    <source>
        <dbReference type="EMBL" id="MDX8031852.1"/>
    </source>
</evidence>
<keyword evidence="2 4" id="KW-0238">DNA-binding</keyword>
<accession>A0ABU4T115</accession>
<dbReference type="Proteomes" id="UP001285521">
    <property type="component" value="Unassembled WGS sequence"/>
</dbReference>
<feature type="DNA-binding region" description="H-T-H motif" evidence="4">
    <location>
        <begin position="39"/>
        <end position="58"/>
    </location>
</feature>
<dbReference type="PANTHER" id="PTHR30055">
    <property type="entry name" value="HTH-TYPE TRANSCRIPTIONAL REGULATOR RUTR"/>
    <property type="match status" value="1"/>
</dbReference>
<evidence type="ECO:0000256" key="4">
    <source>
        <dbReference type="PROSITE-ProRule" id="PRU00335"/>
    </source>
</evidence>
<dbReference type="InterPro" id="IPR036271">
    <property type="entry name" value="Tet_transcr_reg_TetR-rel_C_sf"/>
</dbReference>
<keyword evidence="7" id="KW-1185">Reference proteome</keyword>
<dbReference type="InterPro" id="IPR011075">
    <property type="entry name" value="TetR_C"/>
</dbReference>
<proteinExistence type="predicted"/>
<protein>
    <submittedName>
        <fullName evidence="6">TetR/AcrR family transcriptional regulator</fullName>
    </submittedName>
</protein>
<dbReference type="PROSITE" id="PS50977">
    <property type="entry name" value="HTH_TETR_2"/>
    <property type="match status" value="1"/>
</dbReference>
<feature type="domain" description="HTH tetR-type" evidence="5">
    <location>
        <begin position="16"/>
        <end position="76"/>
    </location>
</feature>
<reference evidence="6 7" key="2">
    <citation type="submission" date="2023-11" db="EMBL/GenBank/DDBJ databases">
        <authorList>
            <person name="Lara A.C."/>
            <person name="Chronakova A."/>
        </authorList>
    </citation>
    <scope>NUCLEOTIDE SEQUENCE [LARGE SCALE GENOMIC DNA]</scope>
    <source>
        <strain evidence="6 7">BCCO 10_0856</strain>
    </source>
</reference>
<dbReference type="Pfam" id="PF00440">
    <property type="entry name" value="TetR_N"/>
    <property type="match status" value="1"/>
</dbReference>
<dbReference type="RefSeq" id="WP_319966903.1">
    <property type="nucleotide sequence ID" value="NZ_JAXAVW010000012.1"/>
</dbReference>
<keyword evidence="1" id="KW-0805">Transcription regulation</keyword>
<reference evidence="6 7" key="1">
    <citation type="submission" date="2023-11" db="EMBL/GenBank/DDBJ databases">
        <title>Lentzea sokolovensis, sp. nov., Lentzea kristufkii, sp. nov., and Lentzea miocenensis, sp. nov., rare actinobacteria from Sokolov Coal Basin, Miocene lacustrine sediment, Czech Republic.</title>
        <authorList>
            <person name="Lara A."/>
            <person name="Kotroba L."/>
            <person name="Nouioui I."/>
            <person name="Neumann-Schaal M."/>
            <person name="Mast Y."/>
            <person name="Chronakova A."/>
        </authorList>
    </citation>
    <scope>NUCLEOTIDE SEQUENCE [LARGE SCALE GENOMIC DNA]</scope>
    <source>
        <strain evidence="6 7">BCCO 10_0856</strain>
    </source>
</reference>
<evidence type="ECO:0000259" key="5">
    <source>
        <dbReference type="PROSITE" id="PS50977"/>
    </source>
</evidence>
<organism evidence="6 7">
    <name type="scientific">Lentzea miocenica</name>
    <dbReference type="NCBI Taxonomy" id="3095431"/>
    <lineage>
        <taxon>Bacteria</taxon>
        <taxon>Bacillati</taxon>
        <taxon>Actinomycetota</taxon>
        <taxon>Actinomycetes</taxon>
        <taxon>Pseudonocardiales</taxon>
        <taxon>Pseudonocardiaceae</taxon>
        <taxon>Lentzea</taxon>
    </lineage>
</organism>